<dbReference type="EMBL" id="JACHFN010000003">
    <property type="protein sequence ID" value="MBB5233780.1"/>
    <property type="molecule type" value="Genomic_DNA"/>
</dbReference>
<dbReference type="Proteomes" id="UP000525389">
    <property type="component" value="Unassembled WGS sequence"/>
</dbReference>
<feature type="domain" description="Hypervirulence associated protein TUDOR" evidence="1">
    <location>
        <begin position="6"/>
        <end position="63"/>
    </location>
</feature>
<evidence type="ECO:0000313" key="3">
    <source>
        <dbReference type="Proteomes" id="UP000525389"/>
    </source>
</evidence>
<dbReference type="InterPro" id="IPR021331">
    <property type="entry name" value="Hva1_TUDOR"/>
</dbReference>
<keyword evidence="3" id="KW-1185">Reference proteome</keyword>
<sequence>MALKVGDHVKWKSHGGEARGRVVQVAHTDGEVGGFHYRASRDDPRSIVELQDGKHAAHTGEALTKVE</sequence>
<dbReference type="AlphaFoldDB" id="A0A7W8LPQ1"/>
<organism evidence="2 3">
    <name type="scientific">Deinococcus budaensis</name>
    <dbReference type="NCBI Taxonomy" id="1665626"/>
    <lineage>
        <taxon>Bacteria</taxon>
        <taxon>Thermotogati</taxon>
        <taxon>Deinococcota</taxon>
        <taxon>Deinococci</taxon>
        <taxon>Deinococcales</taxon>
        <taxon>Deinococcaceae</taxon>
        <taxon>Deinococcus</taxon>
    </lineage>
</organism>
<dbReference type="Gene3D" id="2.30.30.1060">
    <property type="match status" value="1"/>
</dbReference>
<evidence type="ECO:0000313" key="2">
    <source>
        <dbReference type="EMBL" id="MBB5233780.1"/>
    </source>
</evidence>
<proteinExistence type="predicted"/>
<comment type="caution">
    <text evidence="2">The sequence shown here is derived from an EMBL/GenBank/DDBJ whole genome shotgun (WGS) entry which is preliminary data.</text>
</comment>
<name>A0A7W8LPQ1_9DEIO</name>
<accession>A0A7W8LPQ1</accession>
<dbReference type="Pfam" id="PF11160">
    <property type="entry name" value="Hva1_TUDOR"/>
    <property type="match status" value="1"/>
</dbReference>
<dbReference type="RefSeq" id="WP_184026752.1">
    <property type="nucleotide sequence ID" value="NZ_JACHFN010000003.1"/>
</dbReference>
<protein>
    <recommendedName>
        <fullName evidence="1">Hypervirulence associated protein TUDOR domain-containing protein</fullName>
    </recommendedName>
</protein>
<reference evidence="2 3" key="1">
    <citation type="submission" date="2020-08" db="EMBL/GenBank/DDBJ databases">
        <title>Genomic Encyclopedia of Type Strains, Phase IV (KMG-IV): sequencing the most valuable type-strain genomes for metagenomic binning, comparative biology and taxonomic classification.</title>
        <authorList>
            <person name="Goeker M."/>
        </authorList>
    </citation>
    <scope>NUCLEOTIDE SEQUENCE [LARGE SCALE GENOMIC DNA]</scope>
    <source>
        <strain evidence="2 3">DSM 101791</strain>
    </source>
</reference>
<gene>
    <name evidence="2" type="ORF">HNQ09_001210</name>
</gene>
<evidence type="ECO:0000259" key="1">
    <source>
        <dbReference type="Pfam" id="PF11160"/>
    </source>
</evidence>